<evidence type="ECO:0000313" key="2">
    <source>
        <dbReference type="Proteomes" id="UP000825381"/>
    </source>
</evidence>
<accession>A0ABX8V4M7</accession>
<name>A0ABX8V4M7_9FLAO</name>
<reference evidence="1 2" key="1">
    <citation type="submission" date="2021-07" db="EMBL/GenBank/DDBJ databases">
        <title>Flavobacterium WSW3-B6 sp.nov, isolated from seaweed.</title>
        <authorList>
            <person name="Muhammad N."/>
            <person name="Ho H."/>
            <person name="Lee Y.-J."/>
            <person name="Nguyen T."/>
            <person name="Ho J."/>
            <person name="Kim S.-G."/>
        </authorList>
    </citation>
    <scope>NUCLEOTIDE SEQUENCE [LARGE SCALE GENOMIC DNA]</scope>
    <source>
        <strain evidence="1 2">WSW3-B6</strain>
    </source>
</reference>
<gene>
    <name evidence="1" type="ORF">K1I41_09560</name>
</gene>
<organism evidence="1 2">
    <name type="scientific">Flavobacterium litorale</name>
    <dbReference type="NCBI Taxonomy" id="2856519"/>
    <lineage>
        <taxon>Bacteria</taxon>
        <taxon>Pseudomonadati</taxon>
        <taxon>Bacteroidota</taxon>
        <taxon>Flavobacteriia</taxon>
        <taxon>Flavobacteriales</taxon>
        <taxon>Flavobacteriaceae</taxon>
        <taxon>Flavobacterium</taxon>
    </lineage>
</organism>
<proteinExistence type="predicted"/>
<dbReference type="Proteomes" id="UP000825381">
    <property type="component" value="Chromosome"/>
</dbReference>
<keyword evidence="2" id="KW-1185">Reference proteome</keyword>
<dbReference type="EMBL" id="CP080429">
    <property type="protein sequence ID" value="QYJ67785.1"/>
    <property type="molecule type" value="Genomic_DNA"/>
</dbReference>
<evidence type="ECO:0000313" key="1">
    <source>
        <dbReference type="EMBL" id="QYJ67785.1"/>
    </source>
</evidence>
<protein>
    <submittedName>
        <fullName evidence="1">Uncharacterized protein</fullName>
    </submittedName>
</protein>
<sequence>MESIIYYERGVNASDAVSFEQAAIEFDKETKKNEELSCNQLLKNILKTNLSLLKLNHISNVLSFY</sequence>
<dbReference type="RefSeq" id="WP_220640130.1">
    <property type="nucleotide sequence ID" value="NZ_CP080429.1"/>
</dbReference>